<gene>
    <name evidence="3" type="primary">mrr1</name>
    <name evidence="3" type="ORF">Dpo_1c03730</name>
</gene>
<dbReference type="PATRIC" id="fig|1286635.3.peg.395"/>
<dbReference type="GO" id="GO:0003677">
    <property type="term" value="F:DNA binding"/>
    <property type="evidence" value="ECO:0007669"/>
    <property type="project" value="InterPro"/>
</dbReference>
<organism evidence="3 4">
    <name type="scientific">Desulfotignum phosphitoxidans DSM 13687</name>
    <dbReference type="NCBI Taxonomy" id="1286635"/>
    <lineage>
        <taxon>Bacteria</taxon>
        <taxon>Pseudomonadati</taxon>
        <taxon>Thermodesulfobacteriota</taxon>
        <taxon>Desulfobacteria</taxon>
        <taxon>Desulfobacterales</taxon>
        <taxon>Desulfobacteraceae</taxon>
        <taxon>Desulfotignum</taxon>
    </lineage>
</organism>
<dbReference type="InterPro" id="IPR011856">
    <property type="entry name" value="tRNA_endonuc-like_dom_sf"/>
</dbReference>
<keyword evidence="3" id="KW-0378">Hydrolase</keyword>
<feature type="domain" description="Restriction system protein Mrr-like N-terminal" evidence="2">
    <location>
        <begin position="6"/>
        <end position="91"/>
    </location>
</feature>
<name>S0G1P5_9BACT</name>
<dbReference type="GO" id="GO:0015666">
    <property type="term" value="F:restriction endodeoxyribonuclease activity"/>
    <property type="evidence" value="ECO:0007669"/>
    <property type="project" value="TreeGrafter"/>
</dbReference>
<dbReference type="Gene3D" id="3.40.1350.10">
    <property type="match status" value="1"/>
</dbReference>
<dbReference type="PANTHER" id="PTHR30015:SF7">
    <property type="entry name" value="TYPE IV METHYL-DIRECTED RESTRICTION ENZYME ECOKMRR"/>
    <property type="match status" value="1"/>
</dbReference>
<sequence>MAVPKFQEIMLPMLNLAADERVWALVDAREELAKHFHLTMEEQEELLPSGRQSRFANRVAWAKVYLQRGGLLSSPERAHFQITKRGKDVLANPPEEISINFLSQYPEFQDFRNRSLKQDNTEIENENDSDTPEEILESAYITIRKSLVSDILDRVKSCSPRFFEYLVVDLLLKMGYGRAGGGTGECVGQSGDEGIDGIISEDRLGLEMVYLQAKRWEGTVGRPEIQKFVGALHGRRARKGVFITTGLFSPEAKAYVQNIDPKVALVDGRQMAEYMIDFGLGVSLAESYEVKKIDSDYFEE</sequence>
<feature type="domain" description="Restriction endonuclease type IV Mrr" evidence="1">
    <location>
        <begin position="156"/>
        <end position="275"/>
    </location>
</feature>
<evidence type="ECO:0000259" key="2">
    <source>
        <dbReference type="Pfam" id="PF14338"/>
    </source>
</evidence>
<dbReference type="RefSeq" id="WP_006963914.1">
    <property type="nucleotide sequence ID" value="NZ_APJX01000001.1"/>
</dbReference>
<evidence type="ECO:0000313" key="3">
    <source>
        <dbReference type="EMBL" id="EMS81233.1"/>
    </source>
</evidence>
<dbReference type="AlphaFoldDB" id="S0G1P5"/>
<evidence type="ECO:0000313" key="4">
    <source>
        <dbReference type="Proteomes" id="UP000014216"/>
    </source>
</evidence>
<accession>S0G1P5</accession>
<protein>
    <submittedName>
        <fullName evidence="3">Mrr restriction endonuclease Mrr</fullName>
    </submittedName>
</protein>
<dbReference type="PANTHER" id="PTHR30015">
    <property type="entry name" value="MRR RESTRICTION SYSTEM PROTEIN"/>
    <property type="match status" value="1"/>
</dbReference>
<dbReference type="InterPro" id="IPR025745">
    <property type="entry name" value="Mrr-like_N_dom"/>
</dbReference>
<proteinExistence type="predicted"/>
<dbReference type="SUPFAM" id="SSF52980">
    <property type="entry name" value="Restriction endonuclease-like"/>
    <property type="match status" value="1"/>
</dbReference>
<reference evidence="3 4" key="1">
    <citation type="journal article" date="2013" name="Genome Announc.">
        <title>Draft Genome Sequence of Desulfotignum phosphitoxidans DSM 13687 Strain FiPS-3.</title>
        <authorList>
            <person name="Poehlein A."/>
            <person name="Daniel R."/>
            <person name="Simeonova D.D."/>
        </authorList>
    </citation>
    <scope>NUCLEOTIDE SEQUENCE [LARGE SCALE GENOMIC DNA]</scope>
    <source>
        <strain evidence="3 4">DSM 13687</strain>
    </source>
</reference>
<comment type="caution">
    <text evidence="3">The sequence shown here is derived from an EMBL/GenBank/DDBJ whole genome shotgun (WGS) entry which is preliminary data.</text>
</comment>
<dbReference type="REBASE" id="65466">
    <property type="entry name" value="Dph13687Mrr2P"/>
</dbReference>
<dbReference type="InterPro" id="IPR007560">
    <property type="entry name" value="Restrct_endonuc_IV_Mrr"/>
</dbReference>
<dbReference type="InterPro" id="IPR052906">
    <property type="entry name" value="Type_IV_Methyl-Rstrct_Enzyme"/>
</dbReference>
<evidence type="ECO:0000259" key="1">
    <source>
        <dbReference type="Pfam" id="PF04471"/>
    </source>
</evidence>
<keyword evidence="3" id="KW-0255">Endonuclease</keyword>
<dbReference type="GO" id="GO:0009307">
    <property type="term" value="P:DNA restriction-modification system"/>
    <property type="evidence" value="ECO:0007669"/>
    <property type="project" value="InterPro"/>
</dbReference>
<dbReference type="Pfam" id="PF04471">
    <property type="entry name" value="Mrr_cat"/>
    <property type="match status" value="1"/>
</dbReference>
<dbReference type="EMBL" id="APJX01000001">
    <property type="protein sequence ID" value="EMS81233.1"/>
    <property type="molecule type" value="Genomic_DNA"/>
</dbReference>
<dbReference type="Pfam" id="PF14338">
    <property type="entry name" value="Mrr_N"/>
    <property type="match status" value="1"/>
</dbReference>
<dbReference type="InterPro" id="IPR011335">
    <property type="entry name" value="Restrct_endonuc-II-like"/>
</dbReference>
<keyword evidence="3" id="KW-0540">Nuclease</keyword>
<dbReference type="OrthoDB" id="9781481at2"/>
<keyword evidence="4" id="KW-1185">Reference proteome</keyword>
<dbReference type="Proteomes" id="UP000014216">
    <property type="component" value="Unassembled WGS sequence"/>
</dbReference>